<keyword evidence="3" id="KW-1003">Cell membrane</keyword>
<sequence length="173" mass="18733">MRQSVERLLERLSAWLAIVGGAVLVALTVATVVSITGRALTSAGLGPIPGDYELVEAGTAFAIFAFLPWCQLNRGHVTVDLFLARFGPRVNAGVDLVANILMTLASGLICWRLWLGMLDKQAYHETTFILQFPLWWPYAAAVVGAAFAVVVCAYTVWRSLDETLARPAAAGRE</sequence>
<dbReference type="GO" id="GO:0005886">
    <property type="term" value="C:plasma membrane"/>
    <property type="evidence" value="ECO:0007669"/>
    <property type="project" value="UniProtKB-SubCell"/>
</dbReference>
<feature type="domain" description="Tripartite ATP-independent periplasmic transporters DctQ component" evidence="10">
    <location>
        <begin position="28"/>
        <end position="160"/>
    </location>
</feature>
<keyword evidence="7 9" id="KW-0472">Membrane</keyword>
<dbReference type="RefSeq" id="WP_158194340.1">
    <property type="nucleotide sequence ID" value="NZ_CP046908.1"/>
</dbReference>
<keyword evidence="5 9" id="KW-0812">Transmembrane</keyword>
<dbReference type="AlphaFoldDB" id="A0A857C9D7"/>
<organism evidence="11 12">
    <name type="scientific">Stappia indica</name>
    <dbReference type="NCBI Taxonomy" id="538381"/>
    <lineage>
        <taxon>Bacteria</taxon>
        <taxon>Pseudomonadati</taxon>
        <taxon>Pseudomonadota</taxon>
        <taxon>Alphaproteobacteria</taxon>
        <taxon>Hyphomicrobiales</taxon>
        <taxon>Stappiaceae</taxon>
        <taxon>Stappia</taxon>
    </lineage>
</organism>
<feature type="transmembrane region" description="Helical" evidence="9">
    <location>
        <begin position="54"/>
        <end position="72"/>
    </location>
</feature>
<keyword evidence="2 9" id="KW-0813">Transport</keyword>
<feature type="transmembrane region" description="Helical" evidence="9">
    <location>
        <begin position="135"/>
        <end position="157"/>
    </location>
</feature>
<gene>
    <name evidence="11" type="ORF">GH266_13795</name>
</gene>
<comment type="subcellular location">
    <subcellularLocation>
        <location evidence="1 9">Cell inner membrane</location>
        <topology evidence="1 9">Multi-pass membrane protein</topology>
    </subcellularLocation>
</comment>
<feature type="transmembrane region" description="Helical" evidence="9">
    <location>
        <begin position="12"/>
        <end position="34"/>
    </location>
</feature>
<proteinExistence type="inferred from homology"/>
<evidence type="ECO:0000259" key="10">
    <source>
        <dbReference type="Pfam" id="PF04290"/>
    </source>
</evidence>
<evidence type="ECO:0000256" key="8">
    <source>
        <dbReference type="ARBA" id="ARBA00038436"/>
    </source>
</evidence>
<evidence type="ECO:0000256" key="7">
    <source>
        <dbReference type="ARBA" id="ARBA00023136"/>
    </source>
</evidence>
<comment type="similarity">
    <text evidence="8 9">Belongs to the TRAP transporter small permease family.</text>
</comment>
<dbReference type="GO" id="GO:0022857">
    <property type="term" value="F:transmembrane transporter activity"/>
    <property type="evidence" value="ECO:0007669"/>
    <property type="project" value="UniProtKB-UniRule"/>
</dbReference>
<accession>A0A857C9D7</accession>
<evidence type="ECO:0000256" key="3">
    <source>
        <dbReference type="ARBA" id="ARBA00022475"/>
    </source>
</evidence>
<evidence type="ECO:0000256" key="4">
    <source>
        <dbReference type="ARBA" id="ARBA00022519"/>
    </source>
</evidence>
<dbReference type="OrthoDB" id="6183232at2"/>
<dbReference type="KEGG" id="siw:GH266_13795"/>
<keyword evidence="6 9" id="KW-1133">Transmembrane helix</keyword>
<keyword evidence="4 9" id="KW-0997">Cell inner membrane</keyword>
<protein>
    <recommendedName>
        <fullName evidence="9">TRAP transporter small permease protein</fullName>
    </recommendedName>
</protein>
<comment type="subunit">
    <text evidence="9">The complex comprises the extracytoplasmic solute receptor protein and the two transmembrane proteins.</text>
</comment>
<dbReference type="Pfam" id="PF04290">
    <property type="entry name" value="DctQ"/>
    <property type="match status" value="1"/>
</dbReference>
<evidence type="ECO:0000256" key="6">
    <source>
        <dbReference type="ARBA" id="ARBA00022989"/>
    </source>
</evidence>
<feature type="transmembrane region" description="Helical" evidence="9">
    <location>
        <begin position="93"/>
        <end position="115"/>
    </location>
</feature>
<evidence type="ECO:0000256" key="9">
    <source>
        <dbReference type="RuleBase" id="RU369079"/>
    </source>
</evidence>
<dbReference type="Proteomes" id="UP000435648">
    <property type="component" value="Chromosome"/>
</dbReference>
<evidence type="ECO:0000256" key="1">
    <source>
        <dbReference type="ARBA" id="ARBA00004429"/>
    </source>
</evidence>
<dbReference type="PANTHER" id="PTHR35011:SF2">
    <property type="entry name" value="2,3-DIKETO-L-GULONATE TRAP TRANSPORTER SMALL PERMEASE PROTEIN YIAM"/>
    <property type="match status" value="1"/>
</dbReference>
<reference evidence="11 12" key="1">
    <citation type="submission" date="2019-12" db="EMBL/GenBank/DDBJ databases">
        <title>The genome of Stappia indica PHM037.</title>
        <authorList>
            <person name="Kacar D."/>
            <person name="Galan B."/>
            <person name="Canedo L."/>
            <person name="Rodriguez P."/>
            <person name="de la Calle F."/>
            <person name="Garcia J.L."/>
        </authorList>
    </citation>
    <scope>NUCLEOTIDE SEQUENCE [LARGE SCALE GENOMIC DNA]</scope>
    <source>
        <strain evidence="11 12">PHM037</strain>
    </source>
</reference>
<evidence type="ECO:0000256" key="2">
    <source>
        <dbReference type="ARBA" id="ARBA00022448"/>
    </source>
</evidence>
<dbReference type="GO" id="GO:0015740">
    <property type="term" value="P:C4-dicarboxylate transport"/>
    <property type="evidence" value="ECO:0007669"/>
    <property type="project" value="TreeGrafter"/>
</dbReference>
<name>A0A857C9D7_9HYPH</name>
<dbReference type="PANTHER" id="PTHR35011">
    <property type="entry name" value="2,3-DIKETO-L-GULONATE TRAP TRANSPORTER SMALL PERMEASE PROTEIN YIAM"/>
    <property type="match status" value="1"/>
</dbReference>
<evidence type="ECO:0000313" key="12">
    <source>
        <dbReference type="Proteomes" id="UP000435648"/>
    </source>
</evidence>
<comment type="function">
    <text evidence="9">Part of the tripartite ATP-independent periplasmic (TRAP) transport system.</text>
</comment>
<evidence type="ECO:0000313" key="11">
    <source>
        <dbReference type="EMBL" id="QGZ35471.1"/>
    </source>
</evidence>
<dbReference type="InterPro" id="IPR055348">
    <property type="entry name" value="DctQ"/>
</dbReference>
<evidence type="ECO:0000256" key="5">
    <source>
        <dbReference type="ARBA" id="ARBA00022692"/>
    </source>
</evidence>
<dbReference type="EMBL" id="CP046908">
    <property type="protein sequence ID" value="QGZ35471.1"/>
    <property type="molecule type" value="Genomic_DNA"/>
</dbReference>
<dbReference type="InterPro" id="IPR007387">
    <property type="entry name" value="TRAP_DctQ"/>
</dbReference>